<dbReference type="OrthoDB" id="6198957at2"/>
<evidence type="ECO:0000313" key="3">
    <source>
        <dbReference type="Proteomes" id="UP000297475"/>
    </source>
</evidence>
<comment type="caution">
    <text evidence="2">The sequence shown here is derived from an EMBL/GenBank/DDBJ whole genome shotgun (WGS) entry which is preliminary data.</text>
</comment>
<evidence type="ECO:0000313" key="2">
    <source>
        <dbReference type="EMBL" id="TGG92339.1"/>
    </source>
</evidence>
<reference evidence="2 3" key="1">
    <citation type="submission" date="2019-04" db="EMBL/GenBank/DDBJ databases">
        <title>Natronospirillum operosus gen. nov., sp. nov., a haloalkaliphilic satellite isolated from decaying biomass of laboratory culture of cyanobacterium Geitlerinema sp. and proposal of Natronospirillaceae fam. nov. and Saccharospirillaceae fam. nov.</title>
        <authorList>
            <person name="Kevbrin V."/>
            <person name="Boltyanskaya Y."/>
            <person name="Koziaeva V."/>
            <person name="Grouzdev D.S."/>
            <person name="Park M."/>
            <person name="Cho J."/>
        </authorList>
    </citation>
    <scope>NUCLEOTIDE SEQUENCE [LARGE SCALE GENOMIC DNA]</scope>
    <source>
        <strain evidence="2 3">G-116</strain>
    </source>
</reference>
<keyword evidence="1" id="KW-0472">Membrane</keyword>
<dbReference type="Pfam" id="PF07963">
    <property type="entry name" value="N_methyl"/>
    <property type="match status" value="1"/>
</dbReference>
<gene>
    <name evidence="2" type="ORF">E4656_12735</name>
</gene>
<dbReference type="InterPro" id="IPR012902">
    <property type="entry name" value="N_methyl_site"/>
</dbReference>
<dbReference type="Proteomes" id="UP000297475">
    <property type="component" value="Unassembled WGS sequence"/>
</dbReference>
<proteinExistence type="predicted"/>
<dbReference type="RefSeq" id="WP_135483673.1">
    <property type="nucleotide sequence ID" value="NZ_SRMF01000005.1"/>
</dbReference>
<evidence type="ECO:0000256" key="1">
    <source>
        <dbReference type="SAM" id="Phobius"/>
    </source>
</evidence>
<dbReference type="EMBL" id="SRMF01000005">
    <property type="protein sequence ID" value="TGG92339.1"/>
    <property type="molecule type" value="Genomic_DNA"/>
</dbReference>
<keyword evidence="3" id="KW-1185">Reference proteome</keyword>
<dbReference type="PROSITE" id="PS00409">
    <property type="entry name" value="PROKAR_NTER_METHYL"/>
    <property type="match status" value="1"/>
</dbReference>
<name>A0A4Z0WC02_9GAMM</name>
<protein>
    <submittedName>
        <fullName evidence="2">Type II secretion system protein</fullName>
    </submittedName>
</protein>
<organism evidence="2 3">
    <name type="scientific">Natronospirillum operosum</name>
    <dbReference type="NCBI Taxonomy" id="2759953"/>
    <lineage>
        <taxon>Bacteria</taxon>
        <taxon>Pseudomonadati</taxon>
        <taxon>Pseudomonadota</taxon>
        <taxon>Gammaproteobacteria</taxon>
        <taxon>Oceanospirillales</taxon>
        <taxon>Natronospirillaceae</taxon>
        <taxon>Natronospirillum</taxon>
    </lineage>
</organism>
<sequence length="186" mass="19592">MGVRRLRHQGVTLIELIIAIVVLGIAAVGILTALGRTTVLNVDPMLRAQGLALAQSFMDEVSSKPFYAPSEDPRFDENAGANPCPGTDLNSLSSRVADLDHVCAYADYNATQHEGGLTAPDGDPVVGLSGYNVRVTVTSNADEPFSAPFDGLAPDCMLRVEVIASAPAGADTRLVSYRSSLWEGCS</sequence>
<keyword evidence="1" id="KW-1133">Transmembrane helix</keyword>
<keyword evidence="1" id="KW-0812">Transmembrane</keyword>
<dbReference type="AlphaFoldDB" id="A0A4Z0WC02"/>
<feature type="transmembrane region" description="Helical" evidence="1">
    <location>
        <begin position="12"/>
        <end position="34"/>
    </location>
</feature>
<accession>A0A4Z0WC02</accession>